<dbReference type="Pfam" id="PF01370">
    <property type="entry name" value="Epimerase"/>
    <property type="match status" value="1"/>
</dbReference>
<dbReference type="PANTHER" id="PTHR43245">
    <property type="entry name" value="BIFUNCTIONAL POLYMYXIN RESISTANCE PROTEIN ARNA"/>
    <property type="match status" value="1"/>
</dbReference>
<keyword evidence="3" id="KW-1185">Reference proteome</keyword>
<sequence length="236" mass="25420">MRVLIAGGSGAVGALVVPELAAHHQVTVLDPLPPAVDVPFVRGSVTDHDDVRHAAEGHDALVYLAMGRKDGWREGQEWVASHFAVNVTGLYVTLGACAEAGVRVAVHASSMSVFDGYATRDYAKRPEPDAVDAYGLTKRLGEQVCEAAAREHGLTVTSLRLVHPMPDEEWQAYAGGLPDLVTAGSDVAAAFVAALERRGPGYAAYTITGDYERTALDWTPALHDLGWWPRARRRRE</sequence>
<gene>
    <name evidence="2" type="ORF">ACFSKW_20280</name>
</gene>
<accession>A0ABW4SVY9</accession>
<dbReference type="RefSeq" id="WP_379573842.1">
    <property type="nucleotide sequence ID" value="NZ_JBHUFV010000033.1"/>
</dbReference>
<organism evidence="2 3">
    <name type="scientific">Nonomuraea mangrovi</name>
    <dbReference type="NCBI Taxonomy" id="2316207"/>
    <lineage>
        <taxon>Bacteria</taxon>
        <taxon>Bacillati</taxon>
        <taxon>Actinomycetota</taxon>
        <taxon>Actinomycetes</taxon>
        <taxon>Streptosporangiales</taxon>
        <taxon>Streptosporangiaceae</taxon>
        <taxon>Nonomuraea</taxon>
    </lineage>
</organism>
<dbReference type="EMBL" id="JBHUFV010000033">
    <property type="protein sequence ID" value="MFD1933803.1"/>
    <property type="molecule type" value="Genomic_DNA"/>
</dbReference>
<protein>
    <submittedName>
        <fullName evidence="2">NAD-dependent epimerase/dehydratase family protein</fullName>
    </submittedName>
</protein>
<dbReference type="SUPFAM" id="SSF51735">
    <property type="entry name" value="NAD(P)-binding Rossmann-fold domains"/>
    <property type="match status" value="1"/>
</dbReference>
<dbReference type="Gene3D" id="3.40.50.720">
    <property type="entry name" value="NAD(P)-binding Rossmann-like Domain"/>
    <property type="match status" value="1"/>
</dbReference>
<dbReference type="Proteomes" id="UP001597368">
    <property type="component" value="Unassembled WGS sequence"/>
</dbReference>
<feature type="domain" description="NAD-dependent epimerase/dehydratase" evidence="1">
    <location>
        <begin position="3"/>
        <end position="164"/>
    </location>
</feature>
<comment type="caution">
    <text evidence="2">The sequence shown here is derived from an EMBL/GenBank/DDBJ whole genome shotgun (WGS) entry which is preliminary data.</text>
</comment>
<evidence type="ECO:0000313" key="3">
    <source>
        <dbReference type="Proteomes" id="UP001597368"/>
    </source>
</evidence>
<reference evidence="3" key="1">
    <citation type="journal article" date="2019" name="Int. J. Syst. Evol. Microbiol.">
        <title>The Global Catalogue of Microorganisms (GCM) 10K type strain sequencing project: providing services to taxonomists for standard genome sequencing and annotation.</title>
        <authorList>
            <consortium name="The Broad Institute Genomics Platform"/>
            <consortium name="The Broad Institute Genome Sequencing Center for Infectious Disease"/>
            <person name="Wu L."/>
            <person name="Ma J."/>
        </authorList>
    </citation>
    <scope>NUCLEOTIDE SEQUENCE [LARGE SCALE GENOMIC DNA]</scope>
    <source>
        <strain evidence="3">ICMP 6774ER</strain>
    </source>
</reference>
<proteinExistence type="predicted"/>
<evidence type="ECO:0000313" key="2">
    <source>
        <dbReference type="EMBL" id="MFD1933803.1"/>
    </source>
</evidence>
<dbReference type="InterPro" id="IPR001509">
    <property type="entry name" value="Epimerase_deHydtase"/>
</dbReference>
<name>A0ABW4SVY9_9ACTN</name>
<evidence type="ECO:0000259" key="1">
    <source>
        <dbReference type="Pfam" id="PF01370"/>
    </source>
</evidence>
<dbReference type="InterPro" id="IPR050177">
    <property type="entry name" value="Lipid_A_modif_metabolic_enz"/>
</dbReference>
<dbReference type="InterPro" id="IPR036291">
    <property type="entry name" value="NAD(P)-bd_dom_sf"/>
</dbReference>